<dbReference type="EMBL" id="AEAG01002889">
    <property type="protein sequence ID" value="EGH26814.1"/>
    <property type="molecule type" value="Genomic_DNA"/>
</dbReference>
<evidence type="ECO:0000313" key="2">
    <source>
        <dbReference type="Proteomes" id="UP000003465"/>
    </source>
</evidence>
<comment type="caution">
    <text evidence="1">The sequence shown here is derived from an EMBL/GenBank/DDBJ whole genome shotgun (WGS) entry which is preliminary data.</text>
</comment>
<feature type="non-terminal residue" evidence="1">
    <location>
        <position position="1"/>
    </location>
</feature>
<feature type="non-terminal residue" evidence="1">
    <location>
        <position position="38"/>
    </location>
</feature>
<gene>
    <name evidence="1" type="ORF">PSYMO_37217</name>
</gene>
<evidence type="ECO:0000313" key="1">
    <source>
        <dbReference type="EMBL" id="EGH26814.1"/>
    </source>
</evidence>
<accession>A0A656GMK1</accession>
<protein>
    <submittedName>
        <fullName evidence="1">ISPsy21, transposase orfB</fullName>
    </submittedName>
</protein>
<reference evidence="1 2" key="1">
    <citation type="journal article" date="2011" name="PLoS Pathog.">
        <title>Dynamic evolution of pathogenicity revealed by sequencing and comparative genomics of 19 Pseudomonas syringae isolates.</title>
        <authorList>
            <person name="Baltrus D.A."/>
            <person name="Nishimura M.T."/>
            <person name="Romanchuk A."/>
            <person name="Chang J.H."/>
            <person name="Mukhtar M.S."/>
            <person name="Cherkis K."/>
            <person name="Roach J."/>
            <person name="Grant S.R."/>
            <person name="Jones C.D."/>
            <person name="Dangl J.L."/>
        </authorList>
    </citation>
    <scope>NUCLEOTIDE SEQUENCE [LARGE SCALE GENOMIC DNA]</scope>
    <source>
        <strain evidence="1 2">301020</strain>
    </source>
</reference>
<dbReference type="InterPro" id="IPR012337">
    <property type="entry name" value="RNaseH-like_sf"/>
</dbReference>
<dbReference type="AlphaFoldDB" id="A0A656GMK1"/>
<sequence length="38" mass="4067">KQGGLIHHSDRGVQYVSIRYTERLVEAGIEPSVGSVGA</sequence>
<name>A0A656GMK1_PSEA0</name>
<proteinExistence type="predicted"/>
<organism evidence="1 2">
    <name type="scientific">Pseudomonas amygdali pv. mori str. 301020</name>
    <dbReference type="NCBI Taxonomy" id="629261"/>
    <lineage>
        <taxon>Bacteria</taxon>
        <taxon>Pseudomonadati</taxon>
        <taxon>Pseudomonadota</taxon>
        <taxon>Gammaproteobacteria</taxon>
        <taxon>Pseudomonadales</taxon>
        <taxon>Pseudomonadaceae</taxon>
        <taxon>Pseudomonas</taxon>
        <taxon>Pseudomonas amygdali</taxon>
    </lineage>
</organism>
<dbReference type="SUPFAM" id="SSF53098">
    <property type="entry name" value="Ribonuclease H-like"/>
    <property type="match status" value="1"/>
</dbReference>
<dbReference type="Proteomes" id="UP000003465">
    <property type="component" value="Unassembled WGS sequence"/>
</dbReference>